<keyword evidence="4" id="KW-0378">Hydrolase</keyword>
<dbReference type="Gene3D" id="3.40.50.1820">
    <property type="entry name" value="alpha/beta hydrolase"/>
    <property type="match status" value="1"/>
</dbReference>
<dbReference type="PANTHER" id="PTHR11010:SF38">
    <property type="entry name" value="LYSOSOMAL PRO-X CARBOXYPEPTIDASE"/>
    <property type="match status" value="1"/>
</dbReference>
<sequence length="510" mass="57641">MKYLGSALVAAVCLSWAVQPGQSYPLDYYFETKLDHVAASQDNRTFMMRYVVEDKFYNDPVNVNKSRPILFYAGNEGDIYSFYNNSGFMTKTLAEQFGALIVFAEHRYFGQSFPFDRSVAFTAPYNTYLTVENTLEDYIQLLKTVKMTWGAEDKAVIAFGGSYGGMLAAWIRMRYPAEIQGALAASAPLVYFQGAKTAASGDFSEIVTADFNNTYEDGRCAKGIKEGFTYLMDLKTRDADWAELGEVFSVCEPFKSADDIQNLYYYLGNGLNYMAMTDYPYPSSFLQPMPAWPITEACKAFADVAPQEPEPKNGSLGALSEREKTVLTALKSLSDVYFNYTNATECTNYNDTEASGSLDAEGWNVLACNQLAMPIDFGSADSMFITELFNETQYAEDCFTKYGLNPYYSWALDQFGGADFQKDFYDYSNIIFSNGELDPWRAGGVYKFVQFDLPFYVIRGGAHHLDLREPMPEDKETNVGWVRDQETQLIEQWINEYQSRVAAEKITFVQ</sequence>
<evidence type="ECO:0000256" key="3">
    <source>
        <dbReference type="ARBA" id="ARBA00022729"/>
    </source>
</evidence>
<evidence type="ECO:0008006" key="8">
    <source>
        <dbReference type="Google" id="ProtNLM"/>
    </source>
</evidence>
<evidence type="ECO:0000256" key="1">
    <source>
        <dbReference type="ARBA" id="ARBA00011079"/>
    </source>
</evidence>
<gene>
    <name evidence="7" type="ORF">SRAS04492_LOCUS654</name>
</gene>
<accession>A0A7S3FTN2</accession>
<evidence type="ECO:0000313" key="7">
    <source>
        <dbReference type="EMBL" id="CAE0228870.1"/>
    </source>
</evidence>
<dbReference type="EMBL" id="HBIA01001264">
    <property type="protein sequence ID" value="CAE0228870.1"/>
    <property type="molecule type" value="Transcribed_RNA"/>
</dbReference>
<dbReference type="SUPFAM" id="SSF53474">
    <property type="entry name" value="alpha/beta-Hydrolases"/>
    <property type="match status" value="2"/>
</dbReference>
<dbReference type="InterPro" id="IPR008758">
    <property type="entry name" value="Peptidase_S28"/>
</dbReference>
<keyword evidence="3 6" id="KW-0732">Signal</keyword>
<protein>
    <recommendedName>
        <fullName evidence="8">Lysosomal Pro-X carboxypeptidase</fullName>
    </recommendedName>
</protein>
<feature type="chain" id="PRO_5031237552" description="Lysosomal Pro-X carboxypeptidase" evidence="6">
    <location>
        <begin position="24"/>
        <end position="510"/>
    </location>
</feature>
<dbReference type="AlphaFoldDB" id="A0A7S3FTN2"/>
<dbReference type="PANTHER" id="PTHR11010">
    <property type="entry name" value="PROTEASE S28 PRO-X CARBOXYPEPTIDASE-RELATED"/>
    <property type="match status" value="1"/>
</dbReference>
<reference evidence="7" key="1">
    <citation type="submission" date="2021-01" db="EMBL/GenBank/DDBJ databases">
        <authorList>
            <person name="Corre E."/>
            <person name="Pelletier E."/>
            <person name="Niang G."/>
            <person name="Scheremetjew M."/>
            <person name="Finn R."/>
            <person name="Kale V."/>
            <person name="Holt S."/>
            <person name="Cochrane G."/>
            <person name="Meng A."/>
            <person name="Brown T."/>
            <person name="Cohen L."/>
        </authorList>
    </citation>
    <scope>NUCLEOTIDE SEQUENCE</scope>
    <source>
        <strain evidence="7">Ras09</strain>
    </source>
</reference>
<keyword evidence="5" id="KW-0325">Glycoprotein</keyword>
<organism evidence="7">
    <name type="scientific">Strombidium rassoulzadegani</name>
    <dbReference type="NCBI Taxonomy" id="1082188"/>
    <lineage>
        <taxon>Eukaryota</taxon>
        <taxon>Sar</taxon>
        <taxon>Alveolata</taxon>
        <taxon>Ciliophora</taxon>
        <taxon>Intramacronucleata</taxon>
        <taxon>Spirotrichea</taxon>
        <taxon>Oligotrichia</taxon>
        <taxon>Strombidiidae</taxon>
        <taxon>Strombidium</taxon>
    </lineage>
</organism>
<name>A0A7S3FTN2_9SPIT</name>
<evidence type="ECO:0000256" key="2">
    <source>
        <dbReference type="ARBA" id="ARBA00022670"/>
    </source>
</evidence>
<dbReference type="InterPro" id="IPR029058">
    <property type="entry name" value="AB_hydrolase_fold"/>
</dbReference>
<dbReference type="InterPro" id="IPR042269">
    <property type="entry name" value="Ser_carbopepase_S28_SKS"/>
</dbReference>
<proteinExistence type="inferred from homology"/>
<evidence type="ECO:0000256" key="6">
    <source>
        <dbReference type="SAM" id="SignalP"/>
    </source>
</evidence>
<dbReference type="Pfam" id="PF05577">
    <property type="entry name" value="Peptidase_S28"/>
    <property type="match status" value="1"/>
</dbReference>
<dbReference type="Gene3D" id="1.20.120.980">
    <property type="entry name" value="Serine carboxypeptidase S28, SKS domain"/>
    <property type="match status" value="1"/>
</dbReference>
<dbReference type="GO" id="GO:0006508">
    <property type="term" value="P:proteolysis"/>
    <property type="evidence" value="ECO:0007669"/>
    <property type="project" value="UniProtKB-KW"/>
</dbReference>
<evidence type="ECO:0000256" key="4">
    <source>
        <dbReference type="ARBA" id="ARBA00022801"/>
    </source>
</evidence>
<feature type="signal peptide" evidence="6">
    <location>
        <begin position="1"/>
        <end position="23"/>
    </location>
</feature>
<dbReference type="GO" id="GO:0008239">
    <property type="term" value="F:dipeptidyl-peptidase activity"/>
    <property type="evidence" value="ECO:0007669"/>
    <property type="project" value="TreeGrafter"/>
</dbReference>
<keyword evidence="2" id="KW-0645">Protease</keyword>
<evidence type="ECO:0000256" key="5">
    <source>
        <dbReference type="ARBA" id="ARBA00023180"/>
    </source>
</evidence>
<dbReference type="GO" id="GO:0070008">
    <property type="term" value="F:serine-type exopeptidase activity"/>
    <property type="evidence" value="ECO:0007669"/>
    <property type="project" value="InterPro"/>
</dbReference>
<comment type="similarity">
    <text evidence="1">Belongs to the peptidase S28 family.</text>
</comment>